<evidence type="ECO:0000313" key="5">
    <source>
        <dbReference type="EMBL" id="ODQ58477.1"/>
    </source>
</evidence>
<reference evidence="5 6" key="1">
    <citation type="journal article" date="2016" name="Proc. Natl. Acad. Sci. U.S.A.">
        <title>Comparative genomics of biotechnologically important yeasts.</title>
        <authorList>
            <person name="Riley R."/>
            <person name="Haridas S."/>
            <person name="Wolfe K.H."/>
            <person name="Lopes M.R."/>
            <person name="Hittinger C.T."/>
            <person name="Goeker M."/>
            <person name="Salamov A.A."/>
            <person name="Wisecaver J.H."/>
            <person name="Long T.M."/>
            <person name="Calvey C.H."/>
            <person name="Aerts A.L."/>
            <person name="Barry K.W."/>
            <person name="Choi C."/>
            <person name="Clum A."/>
            <person name="Coughlan A.Y."/>
            <person name="Deshpande S."/>
            <person name="Douglass A.P."/>
            <person name="Hanson S.J."/>
            <person name="Klenk H.-P."/>
            <person name="LaButti K.M."/>
            <person name="Lapidus A."/>
            <person name="Lindquist E.A."/>
            <person name="Lipzen A.M."/>
            <person name="Meier-Kolthoff J.P."/>
            <person name="Ohm R.A."/>
            <person name="Otillar R.P."/>
            <person name="Pangilinan J.L."/>
            <person name="Peng Y."/>
            <person name="Rokas A."/>
            <person name="Rosa C.A."/>
            <person name="Scheuner C."/>
            <person name="Sibirny A.A."/>
            <person name="Slot J.C."/>
            <person name="Stielow J.B."/>
            <person name="Sun H."/>
            <person name="Kurtzman C.P."/>
            <person name="Blackwell M."/>
            <person name="Grigoriev I.V."/>
            <person name="Jeffries T.W."/>
        </authorList>
    </citation>
    <scope>NUCLEOTIDE SEQUENCE [LARGE SCALE GENOMIC DNA]</scope>
    <source>
        <strain evidence="6">ATCC 58044 / CBS 1984 / NCYC 433 / NRRL Y-366-8</strain>
    </source>
</reference>
<dbReference type="RefSeq" id="XP_019037684.1">
    <property type="nucleotide sequence ID" value="XM_019185094.1"/>
</dbReference>
<dbReference type="GO" id="GO:0005737">
    <property type="term" value="C:cytoplasm"/>
    <property type="evidence" value="ECO:0007669"/>
    <property type="project" value="TreeGrafter"/>
</dbReference>
<dbReference type="InterPro" id="IPR016024">
    <property type="entry name" value="ARM-type_fold"/>
</dbReference>
<dbReference type="PANTHER" id="PTHR18460">
    <property type="entry name" value="TEL2 INTERACTING PROTEIN 1 TTI1 FAMILY MEMBER"/>
    <property type="match status" value="1"/>
</dbReference>
<evidence type="ECO:0000256" key="1">
    <source>
        <dbReference type="SAM" id="MobiDB-lite"/>
    </source>
</evidence>
<feature type="domain" description="TEL2-interacting protein 1 second TPR" evidence="4">
    <location>
        <begin position="391"/>
        <end position="626"/>
    </location>
</feature>
<organism evidence="5 6">
    <name type="scientific">Wickerhamomyces anomalus (strain ATCC 58044 / CBS 1984 / NCYC 433 / NRRL Y-366-8)</name>
    <name type="common">Yeast</name>
    <name type="synonym">Hansenula anomala</name>
    <dbReference type="NCBI Taxonomy" id="683960"/>
    <lineage>
        <taxon>Eukaryota</taxon>
        <taxon>Fungi</taxon>
        <taxon>Dikarya</taxon>
        <taxon>Ascomycota</taxon>
        <taxon>Saccharomycotina</taxon>
        <taxon>Saccharomycetes</taxon>
        <taxon>Phaffomycetales</taxon>
        <taxon>Wickerhamomycetaceae</taxon>
        <taxon>Wickerhamomyces</taxon>
    </lineage>
</organism>
<dbReference type="InterPro" id="IPR052587">
    <property type="entry name" value="TELO2-interacting_protein_1"/>
</dbReference>
<protein>
    <recommendedName>
        <fullName evidence="7">TEL2-interacting protein 1</fullName>
    </recommendedName>
</protein>
<dbReference type="InterPro" id="IPR059075">
    <property type="entry name" value="TPR_TTI1_2nd_yeast"/>
</dbReference>
<feature type="domain" description="TTI1 C-terminal TPR" evidence="3">
    <location>
        <begin position="797"/>
        <end position="933"/>
    </location>
</feature>
<dbReference type="Pfam" id="PF26245">
    <property type="entry name" value="TPR_TTI1_2nd_yeast"/>
    <property type="match status" value="1"/>
</dbReference>
<dbReference type="Pfam" id="PF24173">
    <property type="entry name" value="TPR_TTI1_N"/>
    <property type="match status" value="1"/>
</dbReference>
<dbReference type="EMBL" id="KV454212">
    <property type="protein sequence ID" value="ODQ58477.1"/>
    <property type="molecule type" value="Genomic_DNA"/>
</dbReference>
<keyword evidence="6" id="KW-1185">Reference proteome</keyword>
<sequence>MATDEDKRVFSEIRPYCVKLSQFTLVPPGTFDQSSIQVTEALKDVYTHLRDSVKPGATLSTALADFIFVPLSYLLKQPNLSDPQIELLLKVLTILIRHCWSPAGSIPYVLAKQLFPLITFLTGGSPNADDKSEIDVKSDELKLAGSETLQVFFNSLSKQKGAKIYDFFSNVETLPALGHAVTVLLHFCEHGKSIELQLQAIRTLCTLYFDLVADGEILSYILPGNVSSLAKVIAAPGLKTHYTVLVEAIELLGKLLVLVYNDVDLKTKVKELESIEDIMDSSEMDIITIEEADFKKVHRTNKWLKATSSQVKLALQNIKNVGPNARIEVKRALLLFCTQIIQECLYSLSSSIPVVVNILSLLSNDSRIEIDSKKLIASDSYKNQKLFDKVVSNELSTSIDKFSSVLQSPNEEKILSTIGAIDFTIRHSHDQVLASKLINFTVMELSDLLKKSLSKSKVISDSNDISNLMLITNETNDSRPDFKQLLVFSKVFSETVETKLATLFTMIGGQNDPSDLIEELLANGSDTSNYEKAVILWVSKNLLNGHFGNSRENKIVDEFLDFDEEIEKQEIPEITNAVMEFSKGMLDETSENHINQEVELINSIAVDVIGVVAYHMREDFRYELIDYLYPVVDSMASLSENVRRHALNTCMIIADTLYHGSLYEVVLDNSDYLVDAVSIRLSNAMTTRATAILAVCTKIAGFKIIESFKDVIEIIFSLLDYYHGYEDLCIGFFVLFEIIADETRKKYLHDYGVDKLEFFDSTSTFAPWGLQNVEQLKNLLDKTQRDVLVEPKGKELEEDVEGEINAPDSDDEDEQEPSAPELSEKEEKWTSPVPENIYKLLQQIMYYGERLLTHPSAKLHIQILSTYKKVLPILATSTKHLHPIVASLWPIVSKKANDSDPKIVIPAAKVVSQVLEYSGGFLSSRFVDFWEVLKSNKLLVSAKTSVSSNSKVVLPGLNSKAYEELVDMLVTGLDCLGRFISDVVAEDIVSNCIGVVQDIERFGINSDIAWSMKLEKFDINKSLSCPESFIGAHEKVYKFASIV</sequence>
<accession>A0A1E3P0N8</accession>
<evidence type="ECO:0008006" key="7">
    <source>
        <dbReference type="Google" id="ProtNLM"/>
    </source>
</evidence>
<evidence type="ECO:0000313" key="6">
    <source>
        <dbReference type="Proteomes" id="UP000094112"/>
    </source>
</evidence>
<dbReference type="AlphaFoldDB" id="A0A1E3P0N8"/>
<dbReference type="InterPro" id="IPR016441">
    <property type="entry name" value="Tti1"/>
</dbReference>
<dbReference type="InterPro" id="IPR049362">
    <property type="entry name" value="TTI1_rpt"/>
</dbReference>
<name>A0A1E3P0N8_WICAA</name>
<proteinExistence type="predicted"/>
<gene>
    <name evidence="5" type="ORF">WICANDRAFT_80614</name>
</gene>
<dbReference type="Pfam" id="PF24181">
    <property type="entry name" value="TPR_TTI1_C"/>
    <property type="match status" value="1"/>
</dbReference>
<dbReference type="GO" id="GO:0110078">
    <property type="term" value="C:TTT Hsp90 cochaperone complex"/>
    <property type="evidence" value="ECO:0007669"/>
    <property type="project" value="EnsemblFungi"/>
</dbReference>
<dbReference type="PANTHER" id="PTHR18460:SF3">
    <property type="entry name" value="TELO2-INTERACTING PROTEIN 1 HOMOLOG"/>
    <property type="match status" value="1"/>
</dbReference>
<evidence type="ECO:0000259" key="4">
    <source>
        <dbReference type="Pfam" id="PF26245"/>
    </source>
</evidence>
<dbReference type="SUPFAM" id="SSF48371">
    <property type="entry name" value="ARM repeat"/>
    <property type="match status" value="1"/>
</dbReference>
<dbReference type="InterPro" id="IPR057566">
    <property type="entry name" value="TPR_TTI1_N"/>
</dbReference>
<evidence type="ECO:0000259" key="2">
    <source>
        <dbReference type="Pfam" id="PF24173"/>
    </source>
</evidence>
<dbReference type="OrthoDB" id="6781668at2759"/>
<feature type="compositionally biased region" description="Acidic residues" evidence="1">
    <location>
        <begin position="796"/>
        <end position="816"/>
    </location>
</feature>
<dbReference type="PIRSF" id="PIRSF005250">
    <property type="entry name" value="UCP005250"/>
    <property type="match status" value="1"/>
</dbReference>
<feature type="domain" description="TTI1 N-terminal TPR" evidence="2">
    <location>
        <begin position="10"/>
        <end position="365"/>
    </location>
</feature>
<evidence type="ECO:0000259" key="3">
    <source>
        <dbReference type="Pfam" id="PF24181"/>
    </source>
</evidence>
<dbReference type="Proteomes" id="UP000094112">
    <property type="component" value="Unassembled WGS sequence"/>
</dbReference>
<dbReference type="GeneID" id="30202340"/>
<dbReference type="InterPro" id="IPR057567">
    <property type="entry name" value="TPR_TTI1_C"/>
</dbReference>
<dbReference type="STRING" id="683960.A0A1E3P0N8"/>
<feature type="region of interest" description="Disordered" evidence="1">
    <location>
        <begin position="791"/>
        <end position="830"/>
    </location>
</feature>
<dbReference type="Pfam" id="PF21547">
    <property type="entry name" value="TTI1"/>
    <property type="match status" value="1"/>
</dbReference>